<protein>
    <submittedName>
        <fullName evidence="1">Uncharacterized protein</fullName>
    </submittedName>
</protein>
<dbReference type="AlphaFoldDB" id="A0A316ALE0"/>
<accession>A0A316ALE0</accession>
<dbReference type="EMBL" id="QGDT01000004">
    <property type="protein sequence ID" value="PWJ58371.1"/>
    <property type="molecule type" value="Genomic_DNA"/>
</dbReference>
<evidence type="ECO:0000313" key="1">
    <source>
        <dbReference type="EMBL" id="PWJ58371.1"/>
    </source>
</evidence>
<organism evidence="1 2">
    <name type="scientific">Dyadobacter jejuensis</name>
    <dbReference type="NCBI Taxonomy" id="1082580"/>
    <lineage>
        <taxon>Bacteria</taxon>
        <taxon>Pseudomonadati</taxon>
        <taxon>Bacteroidota</taxon>
        <taxon>Cytophagia</taxon>
        <taxon>Cytophagales</taxon>
        <taxon>Spirosomataceae</taxon>
        <taxon>Dyadobacter</taxon>
    </lineage>
</organism>
<name>A0A316ALE0_9BACT</name>
<dbReference type="PROSITE" id="PS51257">
    <property type="entry name" value="PROKAR_LIPOPROTEIN"/>
    <property type="match status" value="1"/>
</dbReference>
<keyword evidence="2" id="KW-1185">Reference proteome</keyword>
<gene>
    <name evidence="1" type="ORF">CLV98_104230</name>
</gene>
<proteinExistence type="predicted"/>
<sequence length="176" mass="19696">MKLPIPIYALIMLAVGGCVEIPDYDATPEIFYNGIDQFTELNATTNEKVRENVIITIDFTDGDGDLGVSTEERSDSAFIKPYGDWGNYELVTVRKLADGTWQEFILSEDKVKWMPLLKPNGKSGPIKGKIDLNTSYLYGNSTVPVTLKFKVRIRDRALRVSNQIETDTISVPGYPL</sequence>
<reference evidence="1 2" key="1">
    <citation type="submission" date="2018-03" db="EMBL/GenBank/DDBJ databases">
        <title>Genomic Encyclopedia of Archaeal and Bacterial Type Strains, Phase II (KMG-II): from individual species to whole genera.</title>
        <authorList>
            <person name="Goeker M."/>
        </authorList>
    </citation>
    <scope>NUCLEOTIDE SEQUENCE [LARGE SCALE GENOMIC DNA]</scope>
    <source>
        <strain evidence="1 2">DSM 100346</strain>
    </source>
</reference>
<evidence type="ECO:0000313" key="2">
    <source>
        <dbReference type="Proteomes" id="UP000245880"/>
    </source>
</evidence>
<dbReference type="OrthoDB" id="980982at2"/>
<comment type="caution">
    <text evidence="1">The sequence shown here is derived from an EMBL/GenBank/DDBJ whole genome shotgun (WGS) entry which is preliminary data.</text>
</comment>
<dbReference type="RefSeq" id="WP_146202257.1">
    <property type="nucleotide sequence ID" value="NZ_QGDT01000004.1"/>
</dbReference>
<dbReference type="Proteomes" id="UP000245880">
    <property type="component" value="Unassembled WGS sequence"/>
</dbReference>